<proteinExistence type="predicted"/>
<dbReference type="Pfam" id="PF24883">
    <property type="entry name" value="NPHP3_N"/>
    <property type="match status" value="1"/>
</dbReference>
<gene>
    <name evidence="3" type="ORF">PG986_002710</name>
</gene>
<keyword evidence="4" id="KW-1185">Reference proteome</keyword>
<comment type="caution">
    <text evidence="3">The sequence shown here is derived from an EMBL/GenBank/DDBJ whole genome shotgun (WGS) entry which is preliminary data.</text>
</comment>
<dbReference type="EMBL" id="JAQQWE010000002">
    <property type="protein sequence ID" value="KAK7961885.1"/>
    <property type="molecule type" value="Genomic_DNA"/>
</dbReference>
<dbReference type="Proteomes" id="UP001391051">
    <property type="component" value="Unassembled WGS sequence"/>
</dbReference>
<evidence type="ECO:0000313" key="4">
    <source>
        <dbReference type="Proteomes" id="UP001391051"/>
    </source>
</evidence>
<keyword evidence="1" id="KW-0677">Repeat</keyword>
<dbReference type="GeneID" id="92071994"/>
<accession>A0ABR1QPS9</accession>
<dbReference type="PANTHER" id="PTHR10039">
    <property type="entry name" value="AMELOGENIN"/>
    <property type="match status" value="1"/>
</dbReference>
<dbReference type="InterPro" id="IPR056884">
    <property type="entry name" value="NPHP3-like_N"/>
</dbReference>
<name>A0ABR1QPS9_9PEZI</name>
<evidence type="ECO:0000259" key="2">
    <source>
        <dbReference type="Pfam" id="PF24883"/>
    </source>
</evidence>
<evidence type="ECO:0000256" key="1">
    <source>
        <dbReference type="ARBA" id="ARBA00022737"/>
    </source>
</evidence>
<organism evidence="3 4">
    <name type="scientific">Apiospora aurea</name>
    <dbReference type="NCBI Taxonomy" id="335848"/>
    <lineage>
        <taxon>Eukaryota</taxon>
        <taxon>Fungi</taxon>
        <taxon>Dikarya</taxon>
        <taxon>Ascomycota</taxon>
        <taxon>Pezizomycotina</taxon>
        <taxon>Sordariomycetes</taxon>
        <taxon>Xylariomycetidae</taxon>
        <taxon>Amphisphaeriales</taxon>
        <taxon>Apiosporaceae</taxon>
        <taxon>Apiospora</taxon>
    </lineage>
</organism>
<sequence>MFASFRTIANLAVADRVDDIDPIRHALRTTEVEIRAGASMIRDVATPDNIRTCGFVLAHPAYRAWLRAAGSSALGIVGPGATDNTVVSGLIYDDLLAHTSARGGDSDDACVFYHCSPAQTATPAAILKAMVWSLFDRRPDLATLAVPGKDDKWWAARIRDAGVRVPALWNLFAKLARGVGTVWLVLDSVPDCDDAVKGLLRKFAGASRRTSTTVKVVATSRSSERFTEANIDHWFALATADLDGGVTQMELVRSGKVMGLERETLLHASLVLLNMAYGAV</sequence>
<evidence type="ECO:0000313" key="3">
    <source>
        <dbReference type="EMBL" id="KAK7961885.1"/>
    </source>
</evidence>
<dbReference type="RefSeq" id="XP_066703996.1">
    <property type="nucleotide sequence ID" value="XM_066838932.1"/>
</dbReference>
<feature type="domain" description="Nephrocystin 3-like N-terminal" evidence="2">
    <location>
        <begin position="52"/>
        <end position="221"/>
    </location>
</feature>
<reference evidence="3 4" key="1">
    <citation type="submission" date="2023-01" db="EMBL/GenBank/DDBJ databases">
        <title>Analysis of 21 Apiospora genomes using comparative genomics revels a genus with tremendous synthesis potential of carbohydrate active enzymes and secondary metabolites.</title>
        <authorList>
            <person name="Sorensen T."/>
        </authorList>
    </citation>
    <scope>NUCLEOTIDE SEQUENCE [LARGE SCALE GENOMIC DNA]</scope>
    <source>
        <strain evidence="3 4">CBS 24483</strain>
    </source>
</reference>
<protein>
    <recommendedName>
        <fullName evidence="2">Nephrocystin 3-like N-terminal domain-containing protein</fullName>
    </recommendedName>
</protein>